<dbReference type="GO" id="GO:0046872">
    <property type="term" value="F:metal ion binding"/>
    <property type="evidence" value="ECO:0007669"/>
    <property type="project" value="UniProtKB-KW"/>
</dbReference>
<name>A0A5R9GLT7_9PROT</name>
<evidence type="ECO:0000313" key="8">
    <source>
        <dbReference type="Proteomes" id="UP000306585"/>
    </source>
</evidence>
<dbReference type="Pfam" id="PF00753">
    <property type="entry name" value="Lactamase_B"/>
    <property type="match status" value="1"/>
</dbReference>
<dbReference type="SUPFAM" id="SSF56281">
    <property type="entry name" value="Metallo-hydrolase/oxidoreductase"/>
    <property type="match status" value="1"/>
</dbReference>
<evidence type="ECO:0000256" key="1">
    <source>
        <dbReference type="ARBA" id="ARBA00001947"/>
    </source>
</evidence>
<dbReference type="InterPro" id="IPR051013">
    <property type="entry name" value="MBL_superfamily_lactonases"/>
</dbReference>
<gene>
    <name evidence="7" type="ORF">FEF65_07370</name>
</gene>
<dbReference type="Gene3D" id="3.60.15.10">
    <property type="entry name" value="Ribonuclease Z/Hydroxyacylglutathione hydrolase-like"/>
    <property type="match status" value="1"/>
</dbReference>
<evidence type="ECO:0000256" key="2">
    <source>
        <dbReference type="ARBA" id="ARBA00007749"/>
    </source>
</evidence>
<evidence type="ECO:0000313" key="7">
    <source>
        <dbReference type="EMBL" id="TLS67376.1"/>
    </source>
</evidence>
<keyword evidence="5" id="KW-0862">Zinc</keyword>
<feature type="domain" description="Metallo-beta-lactamase" evidence="6">
    <location>
        <begin position="77"/>
        <end position="297"/>
    </location>
</feature>
<evidence type="ECO:0000259" key="6">
    <source>
        <dbReference type="SMART" id="SM00849"/>
    </source>
</evidence>
<dbReference type="AlphaFoldDB" id="A0A5R9GLT7"/>
<dbReference type="InterPro" id="IPR001279">
    <property type="entry name" value="Metallo-B-lactamas"/>
</dbReference>
<evidence type="ECO:0000256" key="5">
    <source>
        <dbReference type="ARBA" id="ARBA00022833"/>
    </source>
</evidence>
<proteinExistence type="inferred from homology"/>
<keyword evidence="3" id="KW-0479">Metal-binding</keyword>
<dbReference type="SMART" id="SM00849">
    <property type="entry name" value="Lactamase_B"/>
    <property type="match status" value="1"/>
</dbReference>
<evidence type="ECO:0000256" key="4">
    <source>
        <dbReference type="ARBA" id="ARBA00022801"/>
    </source>
</evidence>
<accession>A0A5R9GLT7</accession>
<reference evidence="7 8" key="1">
    <citation type="journal article" date="2019" name="Appl. Environ. Microbiol.">
        <title>Environmental Evidence and Genomic Insight of Iron-oxidizing Bacteria Preference Towards More Corrosion Resistant Stainless Steel at Higher Salinities.</title>
        <authorList>
            <person name="Garrison C.E."/>
            <person name="Price K.A."/>
            <person name="Field E.K."/>
        </authorList>
    </citation>
    <scope>NUCLEOTIDE SEQUENCE [LARGE SCALE GENOMIC DNA]</scope>
    <source>
        <strain evidence="7 8">P3</strain>
    </source>
</reference>
<dbReference type="InterPro" id="IPR036866">
    <property type="entry name" value="RibonucZ/Hydroxyglut_hydro"/>
</dbReference>
<comment type="cofactor">
    <cofactor evidence="1">
        <name>Zn(2+)</name>
        <dbReference type="ChEBI" id="CHEBI:29105"/>
    </cofactor>
</comment>
<protein>
    <submittedName>
        <fullName evidence="7">MBL fold metallo-hydrolase</fullName>
    </submittedName>
</protein>
<dbReference type="Proteomes" id="UP000306585">
    <property type="component" value="Unassembled WGS sequence"/>
</dbReference>
<dbReference type="EMBL" id="VBRY01000006">
    <property type="protein sequence ID" value="TLS67376.1"/>
    <property type="molecule type" value="Genomic_DNA"/>
</dbReference>
<dbReference type="PANTHER" id="PTHR42978:SF2">
    <property type="entry name" value="102 KBASES UNSTABLE REGION: FROM 1 TO 119443"/>
    <property type="match status" value="1"/>
</dbReference>
<evidence type="ECO:0000256" key="3">
    <source>
        <dbReference type="ARBA" id="ARBA00022723"/>
    </source>
</evidence>
<keyword evidence="4 7" id="KW-0378">Hydrolase</keyword>
<dbReference type="GO" id="GO:0016787">
    <property type="term" value="F:hydrolase activity"/>
    <property type="evidence" value="ECO:0007669"/>
    <property type="project" value="UniProtKB-KW"/>
</dbReference>
<sequence length="299" mass="32924">MLVLLQGCMTTSHPTARSGLGISTGSDAMEQRLEQPGPIRLESIDSADWQGPLSGMLNLDSPAAREAGLTDRSEPTHIYVYLLTHPKFGHYLIDTGVSETLLADPGKEGLNWLIRKVMHLDHMHIKTGTGEILQQADGELSGIFLSHLHLDHIMGMTDIPAHIPLYAGSAEPVQTGIKNFFTRNATDQLLEKMPPLQLWQFQPDPQHRFEGIMDVFGDGSLFVISVPGHTAGSTAFLIRTTHGPVLLSGDTCITRWGWEHATEPGDFTSDHAENLKNLQRLQALVARHPQIEVHLGHQP</sequence>
<comment type="caution">
    <text evidence="7">The sequence shown here is derived from an EMBL/GenBank/DDBJ whole genome shotgun (WGS) entry which is preliminary data.</text>
</comment>
<comment type="similarity">
    <text evidence="2">Belongs to the metallo-beta-lactamase superfamily.</text>
</comment>
<dbReference type="PANTHER" id="PTHR42978">
    <property type="entry name" value="QUORUM-QUENCHING LACTONASE YTNP-RELATED-RELATED"/>
    <property type="match status" value="1"/>
</dbReference>
<keyword evidence="8" id="KW-1185">Reference proteome</keyword>
<organism evidence="7 8">
    <name type="scientific">Mariprofundus erugo</name>
    <dbReference type="NCBI Taxonomy" id="2528639"/>
    <lineage>
        <taxon>Bacteria</taxon>
        <taxon>Pseudomonadati</taxon>
        <taxon>Pseudomonadota</taxon>
        <taxon>Candidatius Mariprofundia</taxon>
        <taxon>Mariprofundales</taxon>
        <taxon>Mariprofundaceae</taxon>
        <taxon>Mariprofundus</taxon>
    </lineage>
</organism>